<dbReference type="EMBL" id="JARQWQ010000138">
    <property type="protein sequence ID" value="KAK2548803.1"/>
    <property type="molecule type" value="Genomic_DNA"/>
</dbReference>
<proteinExistence type="predicted"/>
<comment type="caution">
    <text evidence="1">The sequence shown here is derived from an EMBL/GenBank/DDBJ whole genome shotgun (WGS) entry which is preliminary data.</text>
</comment>
<reference evidence="1" key="2">
    <citation type="journal article" date="2023" name="Science">
        <title>Genomic signatures of disease resistance in endangered staghorn corals.</title>
        <authorList>
            <person name="Vollmer S.V."/>
            <person name="Selwyn J.D."/>
            <person name="Despard B.A."/>
            <person name="Roesel C.L."/>
        </authorList>
    </citation>
    <scope>NUCLEOTIDE SEQUENCE</scope>
    <source>
        <strain evidence="1">K2</strain>
    </source>
</reference>
<evidence type="ECO:0000313" key="2">
    <source>
        <dbReference type="Proteomes" id="UP001249851"/>
    </source>
</evidence>
<reference evidence="1" key="1">
    <citation type="journal article" date="2023" name="G3 (Bethesda)">
        <title>Whole genome assembly and annotation of the endangered Caribbean coral Acropora cervicornis.</title>
        <authorList>
            <person name="Selwyn J.D."/>
            <person name="Vollmer S.V."/>
        </authorList>
    </citation>
    <scope>NUCLEOTIDE SEQUENCE</scope>
    <source>
        <strain evidence="1">K2</strain>
    </source>
</reference>
<protein>
    <submittedName>
        <fullName evidence="1">Uncharacterized protein</fullName>
    </submittedName>
</protein>
<accession>A0AAD9PTW6</accession>
<keyword evidence="2" id="KW-1185">Reference proteome</keyword>
<organism evidence="1 2">
    <name type="scientific">Acropora cervicornis</name>
    <name type="common">Staghorn coral</name>
    <dbReference type="NCBI Taxonomy" id="6130"/>
    <lineage>
        <taxon>Eukaryota</taxon>
        <taxon>Metazoa</taxon>
        <taxon>Cnidaria</taxon>
        <taxon>Anthozoa</taxon>
        <taxon>Hexacorallia</taxon>
        <taxon>Scleractinia</taxon>
        <taxon>Astrocoeniina</taxon>
        <taxon>Acroporidae</taxon>
        <taxon>Acropora</taxon>
    </lineage>
</organism>
<evidence type="ECO:0000313" key="1">
    <source>
        <dbReference type="EMBL" id="KAK2548803.1"/>
    </source>
</evidence>
<sequence>MQGHMRFDTLVIMTNTWLYRWVVEETFVALGNTPRYLPTGAELDTDLGSENGTMAVIQAFFRDDENTLRFVSSL</sequence>
<dbReference type="AlphaFoldDB" id="A0AAD9PTW6"/>
<name>A0AAD9PTW6_ACRCE</name>
<dbReference type="Proteomes" id="UP001249851">
    <property type="component" value="Unassembled WGS sequence"/>
</dbReference>
<gene>
    <name evidence="1" type="ORF">P5673_030947</name>
</gene>